<accession>A0ABP6YWN1</accession>
<protein>
    <submittedName>
        <fullName evidence="2">Uncharacterized protein</fullName>
    </submittedName>
</protein>
<organism evidence="2 3">
    <name type="scientific">Kineosporia mesophila</name>
    <dbReference type="NCBI Taxonomy" id="566012"/>
    <lineage>
        <taxon>Bacteria</taxon>
        <taxon>Bacillati</taxon>
        <taxon>Actinomycetota</taxon>
        <taxon>Actinomycetes</taxon>
        <taxon>Kineosporiales</taxon>
        <taxon>Kineosporiaceae</taxon>
        <taxon>Kineosporia</taxon>
    </lineage>
</organism>
<reference evidence="3" key="1">
    <citation type="journal article" date="2019" name="Int. J. Syst. Evol. Microbiol.">
        <title>The Global Catalogue of Microorganisms (GCM) 10K type strain sequencing project: providing services to taxonomists for standard genome sequencing and annotation.</title>
        <authorList>
            <consortium name="The Broad Institute Genomics Platform"/>
            <consortium name="The Broad Institute Genome Sequencing Center for Infectious Disease"/>
            <person name="Wu L."/>
            <person name="Ma J."/>
        </authorList>
    </citation>
    <scope>NUCLEOTIDE SEQUENCE [LARGE SCALE GENOMIC DNA]</scope>
    <source>
        <strain evidence="3">JCM 16902</strain>
    </source>
</reference>
<keyword evidence="1" id="KW-0472">Membrane</keyword>
<evidence type="ECO:0000313" key="2">
    <source>
        <dbReference type="EMBL" id="GAA3593069.1"/>
    </source>
</evidence>
<name>A0ABP6YWN1_9ACTN</name>
<dbReference type="RefSeq" id="WP_231488416.1">
    <property type="nucleotide sequence ID" value="NZ_BAAAZO010000001.1"/>
</dbReference>
<gene>
    <name evidence="2" type="ORF">GCM10022223_04860</name>
</gene>
<keyword evidence="1" id="KW-1133">Transmembrane helix</keyword>
<dbReference type="Proteomes" id="UP001501074">
    <property type="component" value="Unassembled WGS sequence"/>
</dbReference>
<keyword evidence="3" id="KW-1185">Reference proteome</keyword>
<sequence length="156" mass="16979">MENGSQAIAVEIFCEIIILGSIDVWSVFGMLLLAPALLGGRADLLHRLRDQPAKQLIDQFVAGLTGDGDHPEHYGNRHPLLVMLGDQATRRPGDQATRRPGDQATRIATESIIGGPPRWSRSIASFPCRPALDPSSPPAEEIWTDLFCAYGGLPWV</sequence>
<keyword evidence="1" id="KW-0812">Transmembrane</keyword>
<proteinExistence type="predicted"/>
<evidence type="ECO:0000313" key="3">
    <source>
        <dbReference type="Proteomes" id="UP001501074"/>
    </source>
</evidence>
<comment type="caution">
    <text evidence="2">The sequence shown here is derived from an EMBL/GenBank/DDBJ whole genome shotgun (WGS) entry which is preliminary data.</text>
</comment>
<feature type="transmembrane region" description="Helical" evidence="1">
    <location>
        <begin position="16"/>
        <end position="39"/>
    </location>
</feature>
<dbReference type="EMBL" id="BAAAZO010000001">
    <property type="protein sequence ID" value="GAA3593069.1"/>
    <property type="molecule type" value="Genomic_DNA"/>
</dbReference>
<evidence type="ECO:0000256" key="1">
    <source>
        <dbReference type="SAM" id="Phobius"/>
    </source>
</evidence>